<keyword evidence="2" id="KW-1185">Reference proteome</keyword>
<proteinExistence type="predicted"/>
<protein>
    <submittedName>
        <fullName evidence="1">Uncharacterized protein</fullName>
    </submittedName>
</protein>
<dbReference type="EMBL" id="KN832654">
    <property type="protein sequence ID" value="KII82788.1"/>
    <property type="molecule type" value="Genomic_DNA"/>
</dbReference>
<dbReference type="HOGENOM" id="CLU_135406_0_0_1"/>
<gene>
    <name evidence="1" type="ORF">PLICRDRAFT_78533</name>
</gene>
<dbReference type="OrthoDB" id="2971978at2759"/>
<organism evidence="1 2">
    <name type="scientific">Plicaturopsis crispa FD-325 SS-3</name>
    <dbReference type="NCBI Taxonomy" id="944288"/>
    <lineage>
        <taxon>Eukaryota</taxon>
        <taxon>Fungi</taxon>
        <taxon>Dikarya</taxon>
        <taxon>Basidiomycota</taxon>
        <taxon>Agaricomycotina</taxon>
        <taxon>Agaricomycetes</taxon>
        <taxon>Agaricomycetidae</taxon>
        <taxon>Amylocorticiales</taxon>
        <taxon>Amylocorticiaceae</taxon>
        <taxon>Plicatura</taxon>
        <taxon>Plicaturopsis crispa</taxon>
    </lineage>
</organism>
<accession>A0A0C9T3Y7</accession>
<dbReference type="AlphaFoldDB" id="A0A0C9T3Y7"/>
<feature type="non-terminal residue" evidence="1">
    <location>
        <position position="1"/>
    </location>
</feature>
<evidence type="ECO:0000313" key="1">
    <source>
        <dbReference type="EMBL" id="KII82788.1"/>
    </source>
</evidence>
<feature type="non-terminal residue" evidence="1">
    <location>
        <position position="114"/>
    </location>
</feature>
<reference evidence="1 2" key="1">
    <citation type="submission" date="2014-06" db="EMBL/GenBank/DDBJ databases">
        <title>Evolutionary Origins and Diversification of the Mycorrhizal Mutualists.</title>
        <authorList>
            <consortium name="DOE Joint Genome Institute"/>
            <consortium name="Mycorrhizal Genomics Consortium"/>
            <person name="Kohler A."/>
            <person name="Kuo A."/>
            <person name="Nagy L.G."/>
            <person name="Floudas D."/>
            <person name="Copeland A."/>
            <person name="Barry K.W."/>
            <person name="Cichocki N."/>
            <person name="Veneault-Fourrey C."/>
            <person name="LaButti K."/>
            <person name="Lindquist E.A."/>
            <person name="Lipzen A."/>
            <person name="Lundell T."/>
            <person name="Morin E."/>
            <person name="Murat C."/>
            <person name="Riley R."/>
            <person name="Ohm R."/>
            <person name="Sun H."/>
            <person name="Tunlid A."/>
            <person name="Henrissat B."/>
            <person name="Grigoriev I.V."/>
            <person name="Hibbett D.S."/>
            <person name="Martin F."/>
        </authorList>
    </citation>
    <scope>NUCLEOTIDE SEQUENCE [LARGE SCALE GENOMIC DNA]</scope>
    <source>
        <strain evidence="1 2">FD-325 SS-3</strain>
    </source>
</reference>
<evidence type="ECO:0000313" key="2">
    <source>
        <dbReference type="Proteomes" id="UP000053263"/>
    </source>
</evidence>
<name>A0A0C9T3Y7_PLICR</name>
<sequence>DHWTYPDGVEHSKKDPAEDWQTKSYLLVSLSANLIRKFAAGYEEDRFFKSRYTEVVPNANSVLTPSHYQRGKDGLLYFLDADWIPRLCVPQPMVPFILKAIHDNAYEMAHAGPR</sequence>
<dbReference type="Proteomes" id="UP000053263">
    <property type="component" value="Unassembled WGS sequence"/>
</dbReference>